<dbReference type="InterPro" id="IPR036514">
    <property type="entry name" value="SGNH_hydro_sf"/>
</dbReference>
<organism evidence="3 4">
    <name type="scientific">Septoria linicola</name>
    <dbReference type="NCBI Taxonomy" id="215465"/>
    <lineage>
        <taxon>Eukaryota</taxon>
        <taxon>Fungi</taxon>
        <taxon>Dikarya</taxon>
        <taxon>Ascomycota</taxon>
        <taxon>Pezizomycotina</taxon>
        <taxon>Dothideomycetes</taxon>
        <taxon>Dothideomycetidae</taxon>
        <taxon>Mycosphaerellales</taxon>
        <taxon>Mycosphaerellaceae</taxon>
        <taxon>Septoria</taxon>
    </lineage>
</organism>
<reference evidence="3" key="1">
    <citation type="submission" date="2022-06" db="EMBL/GenBank/DDBJ databases">
        <title>Complete genome sequences of two strains of the flax pathogen Septoria linicola.</title>
        <authorList>
            <person name="Lapalu N."/>
            <person name="Simon A."/>
            <person name="Demenou B."/>
            <person name="Paumier D."/>
            <person name="Guillot M.-P."/>
            <person name="Gout L."/>
            <person name="Valade R."/>
        </authorList>
    </citation>
    <scope>NUCLEOTIDE SEQUENCE</scope>
    <source>
        <strain evidence="3">SE15195</strain>
    </source>
</reference>
<dbReference type="PANTHER" id="PTHR30383:SF5">
    <property type="entry name" value="SGNH HYDROLASE-TYPE ESTERASE DOMAIN-CONTAINING PROTEIN"/>
    <property type="match status" value="1"/>
</dbReference>
<dbReference type="InterPro" id="IPR051532">
    <property type="entry name" value="Ester_Hydrolysis_Enzymes"/>
</dbReference>
<dbReference type="AlphaFoldDB" id="A0A9Q9B3Y4"/>
<dbReference type="PANTHER" id="PTHR30383">
    <property type="entry name" value="THIOESTERASE 1/PROTEASE 1/LYSOPHOSPHOLIPASE L1"/>
    <property type="match status" value="1"/>
</dbReference>
<dbReference type="EMBL" id="CP099425">
    <property type="protein sequence ID" value="USW55871.1"/>
    <property type="molecule type" value="Genomic_DNA"/>
</dbReference>
<evidence type="ECO:0000313" key="4">
    <source>
        <dbReference type="Proteomes" id="UP001056384"/>
    </source>
</evidence>
<gene>
    <name evidence="3" type="ORF">Slin15195_G091900</name>
</gene>
<sequence length="276" mass="30089">MPALATFFCGFTASFLWFKGGNICQQPEIPATAAVNVNTISSSDGLGCTVAPDMQLRMLAVGDSITVGWGGSEYWNSYRKDLKSYLDLDCPMKNRTYIGSVHTGNFANNNHEGYPGYDINQIAHNTQPMLETSLLELPNVVLLHAGTNDLGELHSLPYEEAPDRLGQLMDTILETVPNVTLIVAKIVYSAEPRTDRGPRVDLFNAALPGIVEERVAKGFKIQLADLSSIGKAAVDMSDGLHPSDVGYRRMAIRWFEAMQNVTRAGLITPALDVAVK</sequence>
<dbReference type="InterPro" id="IPR013830">
    <property type="entry name" value="SGNH_hydro"/>
</dbReference>
<accession>A0A9Q9B3Y4</accession>
<evidence type="ECO:0000313" key="3">
    <source>
        <dbReference type="EMBL" id="USW55871.1"/>
    </source>
</evidence>
<proteinExistence type="predicted"/>
<feature type="domain" description="SGNH hydrolase-type esterase" evidence="2">
    <location>
        <begin position="60"/>
        <end position="249"/>
    </location>
</feature>
<dbReference type="Proteomes" id="UP001056384">
    <property type="component" value="Chromosome 8"/>
</dbReference>
<dbReference type="Gene3D" id="3.40.50.1110">
    <property type="entry name" value="SGNH hydrolase"/>
    <property type="match status" value="1"/>
</dbReference>
<dbReference type="SUPFAM" id="SSF52266">
    <property type="entry name" value="SGNH hydrolase"/>
    <property type="match status" value="1"/>
</dbReference>
<dbReference type="Pfam" id="PF13472">
    <property type="entry name" value="Lipase_GDSL_2"/>
    <property type="match status" value="1"/>
</dbReference>
<keyword evidence="1" id="KW-0732">Signal</keyword>
<evidence type="ECO:0000256" key="1">
    <source>
        <dbReference type="SAM" id="SignalP"/>
    </source>
</evidence>
<keyword evidence="4" id="KW-1185">Reference proteome</keyword>
<evidence type="ECO:0000259" key="2">
    <source>
        <dbReference type="Pfam" id="PF13472"/>
    </source>
</evidence>
<feature type="signal peptide" evidence="1">
    <location>
        <begin position="1"/>
        <end position="24"/>
    </location>
</feature>
<dbReference type="GO" id="GO:0004622">
    <property type="term" value="F:phosphatidylcholine lysophospholipase activity"/>
    <property type="evidence" value="ECO:0007669"/>
    <property type="project" value="TreeGrafter"/>
</dbReference>
<protein>
    <submittedName>
        <fullName evidence="3">SGNH hydrolase-type esterase domain, SGNH hydrolase superfamily</fullName>
    </submittedName>
</protein>
<dbReference type="CDD" id="cd01833">
    <property type="entry name" value="XynB_like"/>
    <property type="match status" value="1"/>
</dbReference>
<keyword evidence="3" id="KW-0378">Hydrolase</keyword>
<name>A0A9Q9B3Y4_9PEZI</name>
<feature type="chain" id="PRO_5040309881" evidence="1">
    <location>
        <begin position="25"/>
        <end position="276"/>
    </location>
</feature>